<organism evidence="1 2">
    <name type="scientific">Ephemeroptericola cinctiostellae</name>
    <dbReference type="NCBI Taxonomy" id="2268024"/>
    <lineage>
        <taxon>Bacteria</taxon>
        <taxon>Pseudomonadati</taxon>
        <taxon>Pseudomonadota</taxon>
        <taxon>Betaproteobacteria</taxon>
        <taxon>Burkholderiales</taxon>
        <taxon>Burkholderiaceae</taxon>
        <taxon>Ephemeroptericola</taxon>
    </lineage>
</organism>
<protein>
    <submittedName>
        <fullName evidence="1">Uncharacterized protein</fullName>
    </submittedName>
</protein>
<evidence type="ECO:0000313" key="2">
    <source>
        <dbReference type="Proteomes" id="UP000252182"/>
    </source>
</evidence>
<gene>
    <name evidence="1" type="ORF">DTO96_101348</name>
</gene>
<dbReference type="OrthoDB" id="8779665at2"/>
<name>A0A345DB79_9BURK</name>
<accession>A0A345DB79</accession>
<proteinExistence type="predicted"/>
<evidence type="ECO:0000313" key="1">
    <source>
        <dbReference type="EMBL" id="AXF85617.1"/>
    </source>
</evidence>
<dbReference type="RefSeq" id="WP_114562794.1">
    <property type="nucleotide sequence ID" value="NZ_CP031124.1"/>
</dbReference>
<keyword evidence="2" id="KW-1185">Reference proteome</keyword>
<reference evidence="2" key="1">
    <citation type="submission" date="2018-07" db="EMBL/GenBank/DDBJ databases">
        <authorList>
            <person name="Kim H."/>
        </authorList>
    </citation>
    <scope>NUCLEOTIDE SEQUENCE [LARGE SCALE GENOMIC DNA]</scope>
    <source>
        <strain evidence="2">F02</strain>
    </source>
</reference>
<dbReference type="Proteomes" id="UP000252182">
    <property type="component" value="Chromosome"/>
</dbReference>
<dbReference type="KEGG" id="hyf:DTO96_101348"/>
<dbReference type="AlphaFoldDB" id="A0A345DB79"/>
<sequence>MKHYPIVNYSFSLDEFCFHAKARNYDPLQKGKYRDVVDAFRIVYWFHELKIRNKTRSLYELEKLLEPDAFKVDKYGEKYRHNKWRGYAIGKHTPNQSLVLKIDKTNQGTEAIFNHVLWDVLRLELGASLNATSWLMRIEPDVQVLLFSRSSPYKEHRKLKTQAFEAIERRAGLSALACLTIIARKASEEGDSEYAFEVGYWICRMLLLCGEELMRHGIANPIYQFYEIFILPLTTFSYLHHTYRGLSYLSLIGRVSDRLWHLEGVSPHRLSKSEKLQYEQKILGWDYGLDNLNLFLPAKIAVDQVLIESDAFLKYWEAQLNVRKWADSGKWYENIKTFNEHKRTDDLCKQLRIAENAFNKYLQNNFLNNISNDVK</sequence>
<dbReference type="EMBL" id="CP031124">
    <property type="protein sequence ID" value="AXF85617.1"/>
    <property type="molecule type" value="Genomic_DNA"/>
</dbReference>